<feature type="compositionally biased region" description="Basic residues" evidence="1">
    <location>
        <begin position="236"/>
        <end position="251"/>
    </location>
</feature>
<feature type="region of interest" description="Disordered" evidence="1">
    <location>
        <begin position="192"/>
        <end position="265"/>
    </location>
</feature>
<protein>
    <recommendedName>
        <fullName evidence="2">PX domain-containing protein</fullName>
    </recommendedName>
</protein>
<dbReference type="Gene3D" id="3.30.1520.10">
    <property type="entry name" value="Phox-like domain"/>
    <property type="match status" value="1"/>
</dbReference>
<feature type="domain" description="PX" evidence="2">
    <location>
        <begin position="453"/>
        <end position="598"/>
    </location>
</feature>
<dbReference type="EMBL" id="CAKOGP040000043">
    <property type="protein sequence ID" value="CAJ1928407.1"/>
    <property type="molecule type" value="Genomic_DNA"/>
</dbReference>
<dbReference type="GO" id="GO:0035091">
    <property type="term" value="F:phosphatidylinositol binding"/>
    <property type="evidence" value="ECO:0007669"/>
    <property type="project" value="InterPro"/>
</dbReference>
<dbReference type="CDD" id="cd06093">
    <property type="entry name" value="PX_domain"/>
    <property type="match status" value="1"/>
</dbReference>
<dbReference type="InterPro" id="IPR001683">
    <property type="entry name" value="PX_dom"/>
</dbReference>
<dbReference type="Proteomes" id="UP001295423">
    <property type="component" value="Unassembled WGS sequence"/>
</dbReference>
<dbReference type="PROSITE" id="PS50195">
    <property type="entry name" value="PX"/>
    <property type="match status" value="1"/>
</dbReference>
<keyword evidence="4" id="KW-1185">Reference proteome</keyword>
<dbReference type="SUPFAM" id="SSF64268">
    <property type="entry name" value="PX domain"/>
    <property type="match status" value="1"/>
</dbReference>
<feature type="compositionally biased region" description="Polar residues" evidence="1">
    <location>
        <begin position="103"/>
        <end position="119"/>
    </location>
</feature>
<reference evidence="3" key="1">
    <citation type="submission" date="2023-08" db="EMBL/GenBank/DDBJ databases">
        <authorList>
            <person name="Audoor S."/>
            <person name="Bilcke G."/>
        </authorList>
    </citation>
    <scope>NUCLEOTIDE SEQUENCE</scope>
</reference>
<name>A0AAD2CEE7_9STRA</name>
<feature type="non-terminal residue" evidence="3">
    <location>
        <position position="598"/>
    </location>
</feature>
<feature type="compositionally biased region" description="Polar residues" evidence="1">
    <location>
        <begin position="130"/>
        <end position="141"/>
    </location>
</feature>
<feature type="compositionally biased region" description="Low complexity" evidence="1">
    <location>
        <begin position="197"/>
        <end position="211"/>
    </location>
</feature>
<evidence type="ECO:0000313" key="4">
    <source>
        <dbReference type="Proteomes" id="UP001295423"/>
    </source>
</evidence>
<sequence length="598" mass="65818">GPLCRLFIAVVVAQLPPKESKQTPLKRVRSSNKYKAKKSRNYQYLLREIQLARLKMFGAMQRVISGGDVASHALAEQAVSENGHENGSEGMPASSVDFRPSASVENDCSMHTPSSSLSDMSIGRREQEAENTASPRVSKSPTISHFIPTVAIATLSVEGQDRGNHRAEILGQIQTQMQTQLNSQNTPMLIRKDSRVSSDSSSATSMKAASSQNSSRDWGWFEDVHESQNSQTQNSQHRRKSSNSGNKKKARLVPSSEITSSSSEGLVESILQKQQSRHPDAAAMAVTAPTYVLEESLSSQKLWKYTAGNRPPQPVEERAFYEQMWSQNFARSKVDYNVPVEVLTATTPISMSPFADGSFDTSNAMAAVAAAESGSKSKTPTAAIAEATLQNMQTSEIIISNSRDKVVHKTVKGSSSEGDITVLIKGDNVFGTTVSKSFARPSVNGGPVVGVDTVNISIASYRVVESKKHGKYAQFLVIYREGSIRDTIGIWKRYSDFHELSKKVTQAHEGCASVIANMSPLAITQEHEVEHLPNAITSWRLLKKRQRWYRCLDAGYLSLKVFLLERFLHDILFESSSPNLLREFISNGQQLLELIDAS</sequence>
<feature type="region of interest" description="Disordered" evidence="1">
    <location>
        <begin position="79"/>
        <end position="141"/>
    </location>
</feature>
<dbReference type="AlphaFoldDB" id="A0AAD2CEE7"/>
<organism evidence="3 4">
    <name type="scientific">Cylindrotheca closterium</name>
    <dbReference type="NCBI Taxonomy" id="2856"/>
    <lineage>
        <taxon>Eukaryota</taxon>
        <taxon>Sar</taxon>
        <taxon>Stramenopiles</taxon>
        <taxon>Ochrophyta</taxon>
        <taxon>Bacillariophyta</taxon>
        <taxon>Bacillariophyceae</taxon>
        <taxon>Bacillariophycidae</taxon>
        <taxon>Bacillariales</taxon>
        <taxon>Bacillariaceae</taxon>
        <taxon>Cylindrotheca</taxon>
    </lineage>
</organism>
<dbReference type="InterPro" id="IPR036871">
    <property type="entry name" value="PX_dom_sf"/>
</dbReference>
<evidence type="ECO:0000313" key="3">
    <source>
        <dbReference type="EMBL" id="CAJ1928407.1"/>
    </source>
</evidence>
<proteinExistence type="predicted"/>
<comment type="caution">
    <text evidence="3">The sequence shown here is derived from an EMBL/GenBank/DDBJ whole genome shotgun (WGS) entry which is preliminary data.</text>
</comment>
<feature type="compositionally biased region" description="Low complexity" evidence="1">
    <location>
        <begin position="255"/>
        <end position="264"/>
    </location>
</feature>
<evidence type="ECO:0000259" key="2">
    <source>
        <dbReference type="PROSITE" id="PS50195"/>
    </source>
</evidence>
<evidence type="ECO:0000256" key="1">
    <source>
        <dbReference type="SAM" id="MobiDB-lite"/>
    </source>
</evidence>
<accession>A0AAD2CEE7</accession>
<gene>
    <name evidence="3" type="ORF">CYCCA115_LOCUS1456</name>
</gene>